<protein>
    <recommendedName>
        <fullName evidence="3">DUF5050 domain-containing protein</fullName>
    </recommendedName>
</protein>
<dbReference type="SUPFAM" id="SSF63825">
    <property type="entry name" value="YWTD domain"/>
    <property type="match status" value="1"/>
</dbReference>
<evidence type="ECO:0000313" key="1">
    <source>
        <dbReference type="EMBL" id="ODM11011.1"/>
    </source>
</evidence>
<dbReference type="EMBL" id="MCGI01000003">
    <property type="protein sequence ID" value="ODM11011.1"/>
    <property type="molecule type" value="Genomic_DNA"/>
</dbReference>
<sequence>MRFTILQAVLSGGFGVAPTEINDYFEREGYGTEMITSMEKEDINAVGGTVSMGKKRTLAIILLLCVLVGLIACGRKEKEDEYTYTIKLNDNASGSKQFSSCGYLWVYSVTDQMFTKYGNGEMPSSWTVGDTYIFFTTEQKNGGMDSSYKLWRCNKATNECEFLGDMSSDASLNIHENYLFLAFGKDKVWLMPVEGDFGERINLAEQLAENDGDSGRYELDIAGYHGWNIYSYDGDIIAVTDQDDHSVAISNVLSIDVRVDKHWYYKDGESIEFRDDYFQYRRAGEDEWHDICPEYFGNILWFKLGIREVNFLPKRIVKEGEKLYLSVEIGRTKVLEMSQKHLERELLVEIDLETDTSRMLYDTRNNRTRIVGYREGNVYLLKDHIVYKNVLKTGEQREMYDLGQESMLWYEEDGEHKDVHFEWYGDYMVVWSYNNGDGENLVTIKSLDMTR</sequence>
<dbReference type="AlphaFoldDB" id="A0A1E3ARA9"/>
<name>A0A1E3ARA9_9FIRM</name>
<evidence type="ECO:0000313" key="2">
    <source>
        <dbReference type="Proteomes" id="UP000095003"/>
    </source>
</evidence>
<comment type="caution">
    <text evidence="1">The sequence shown here is derived from an EMBL/GenBank/DDBJ whole genome shotgun (WGS) entry which is preliminary data.</text>
</comment>
<accession>A0A1E3ARA9</accession>
<dbReference type="RefSeq" id="WP_069157708.1">
    <property type="nucleotide sequence ID" value="NZ_JAYAZY010000013.1"/>
</dbReference>
<proteinExistence type="predicted"/>
<reference evidence="1 2" key="1">
    <citation type="submission" date="2016-07" db="EMBL/GenBank/DDBJ databases">
        <title>Characterization of isolates of Eisenbergiella tayi derived from blood cultures, using whole genome sequencing.</title>
        <authorList>
            <person name="Burdz T."/>
            <person name="Wiebe D."/>
            <person name="Huynh C."/>
            <person name="Bernard K."/>
        </authorList>
    </citation>
    <scope>NUCLEOTIDE SEQUENCE [LARGE SCALE GENOMIC DNA]</scope>
    <source>
        <strain evidence="1 2">NML 120489</strain>
    </source>
</reference>
<gene>
    <name evidence="1" type="ORF">BEH84_03440</name>
</gene>
<dbReference type="Proteomes" id="UP000095003">
    <property type="component" value="Unassembled WGS sequence"/>
</dbReference>
<evidence type="ECO:0008006" key="3">
    <source>
        <dbReference type="Google" id="ProtNLM"/>
    </source>
</evidence>
<organism evidence="1 2">
    <name type="scientific">Eisenbergiella tayi</name>
    <dbReference type="NCBI Taxonomy" id="1432052"/>
    <lineage>
        <taxon>Bacteria</taxon>
        <taxon>Bacillati</taxon>
        <taxon>Bacillota</taxon>
        <taxon>Clostridia</taxon>
        <taxon>Lachnospirales</taxon>
        <taxon>Lachnospiraceae</taxon>
        <taxon>Eisenbergiella</taxon>
    </lineage>
</organism>